<evidence type="ECO:0000256" key="1">
    <source>
        <dbReference type="SAM" id="Phobius"/>
    </source>
</evidence>
<evidence type="ECO:0000313" key="3">
    <source>
        <dbReference type="Proteomes" id="UP001164187"/>
    </source>
</evidence>
<gene>
    <name evidence="2" type="ORF">O0R46_05245</name>
</gene>
<dbReference type="CDD" id="cd09911">
    <property type="entry name" value="Lin0431_like"/>
    <property type="match status" value="1"/>
</dbReference>
<dbReference type="SUPFAM" id="SSF82004">
    <property type="entry name" value="N-utilization substance G protein NusG, insert domain"/>
    <property type="match status" value="1"/>
</dbReference>
<name>A0ABY7JPY5_9FIRM</name>
<dbReference type="Pfam" id="PF07009">
    <property type="entry name" value="NusG_II"/>
    <property type="match status" value="1"/>
</dbReference>
<keyword evidence="1" id="KW-0812">Transmembrane</keyword>
<dbReference type="Proteomes" id="UP001164187">
    <property type="component" value="Chromosome"/>
</dbReference>
<dbReference type="RefSeq" id="WP_269310674.1">
    <property type="nucleotide sequence ID" value="NZ_CP114052.1"/>
</dbReference>
<sequence>MKKRDIILILIVAILIGQFIIINKFINKDKGDRVEIYLKNKLYGTYSLDKEKKIYISDAGNKNVLKIHDNGIEMIETNCPDKVCVKTGFISKPGQSIVCLPHKLNVKIVSDDESKKENDVIAQ</sequence>
<keyword evidence="1" id="KW-1133">Transmembrane helix</keyword>
<keyword evidence="3" id="KW-1185">Reference proteome</keyword>
<protein>
    <submittedName>
        <fullName evidence="2">NusG domain II-containing protein</fullName>
    </submittedName>
</protein>
<accession>A0ABY7JPY5</accession>
<dbReference type="InterPro" id="IPR038690">
    <property type="entry name" value="NusG_2_sf"/>
</dbReference>
<reference evidence="2" key="1">
    <citation type="submission" date="2022-12" db="EMBL/GenBank/DDBJ databases">
        <title>Peptostreptococcus.</title>
        <authorList>
            <person name="Lee S.H."/>
        </authorList>
    </citation>
    <scope>NUCLEOTIDE SEQUENCE</scope>
    <source>
        <strain evidence="2">CBA3647</strain>
    </source>
</reference>
<keyword evidence="1" id="KW-0472">Membrane</keyword>
<feature type="transmembrane region" description="Helical" evidence="1">
    <location>
        <begin position="6"/>
        <end position="26"/>
    </location>
</feature>
<proteinExistence type="predicted"/>
<dbReference type="EMBL" id="CP114052">
    <property type="protein sequence ID" value="WAW14012.1"/>
    <property type="molecule type" value="Genomic_DNA"/>
</dbReference>
<organism evidence="2 3">
    <name type="scientific">Peptostreptococcus equinus</name>
    <dbReference type="NCBI Taxonomy" id="3003601"/>
    <lineage>
        <taxon>Bacteria</taxon>
        <taxon>Bacillati</taxon>
        <taxon>Bacillota</taxon>
        <taxon>Clostridia</taxon>
        <taxon>Peptostreptococcales</taxon>
        <taxon>Peptostreptococcaceae</taxon>
        <taxon>Peptostreptococcus</taxon>
    </lineage>
</organism>
<evidence type="ECO:0000313" key="2">
    <source>
        <dbReference type="EMBL" id="WAW14012.1"/>
    </source>
</evidence>
<dbReference type="Gene3D" id="2.60.320.10">
    <property type="entry name" value="N-utilization substance G protein NusG, insert domain"/>
    <property type="match status" value="1"/>
</dbReference>